<proteinExistence type="predicted"/>
<keyword evidence="2" id="KW-1185">Reference proteome</keyword>
<dbReference type="SUPFAM" id="SSF48264">
    <property type="entry name" value="Cytochrome P450"/>
    <property type="match status" value="1"/>
</dbReference>
<dbReference type="Gene3D" id="1.10.630.10">
    <property type="entry name" value="Cytochrome P450"/>
    <property type="match status" value="1"/>
</dbReference>
<dbReference type="EMBL" id="JAAWWK010000001">
    <property type="protein sequence ID" value="NKI16558.1"/>
    <property type="molecule type" value="Genomic_DNA"/>
</dbReference>
<gene>
    <name evidence="1" type="ORF">HCU74_03885</name>
</gene>
<dbReference type="Proteomes" id="UP000765845">
    <property type="component" value="Unassembled WGS sequence"/>
</dbReference>
<sequence>MRKLEGEIRLLANQLIDNLLEKKSCDFVHEFAEVLPVTVFMQMMGLPISGL</sequence>
<reference evidence="1 2" key="1">
    <citation type="submission" date="2020-04" db="EMBL/GenBank/DDBJ databases">
        <authorList>
            <person name="Yoon J."/>
        </authorList>
    </citation>
    <scope>NUCLEOTIDE SEQUENCE [LARGE SCALE GENOMIC DNA]</scope>
    <source>
        <strain evidence="1 2">KMU-166</strain>
    </source>
</reference>
<organism evidence="1 2">
    <name type="scientific">Spongiibacter thalassae</name>
    <dbReference type="NCBI Taxonomy" id="2721624"/>
    <lineage>
        <taxon>Bacteria</taxon>
        <taxon>Pseudomonadati</taxon>
        <taxon>Pseudomonadota</taxon>
        <taxon>Gammaproteobacteria</taxon>
        <taxon>Cellvibrionales</taxon>
        <taxon>Spongiibacteraceae</taxon>
        <taxon>Spongiibacter</taxon>
    </lineage>
</organism>
<comment type="caution">
    <text evidence="1">The sequence shown here is derived from an EMBL/GenBank/DDBJ whole genome shotgun (WGS) entry which is preliminary data.</text>
</comment>
<protein>
    <submittedName>
        <fullName evidence="1">Uncharacterized protein</fullName>
    </submittedName>
</protein>
<evidence type="ECO:0000313" key="1">
    <source>
        <dbReference type="EMBL" id="NKI16558.1"/>
    </source>
</evidence>
<name>A0ABX1GBM1_9GAMM</name>
<dbReference type="InterPro" id="IPR036396">
    <property type="entry name" value="Cyt_P450_sf"/>
</dbReference>
<evidence type="ECO:0000313" key="2">
    <source>
        <dbReference type="Proteomes" id="UP000765845"/>
    </source>
</evidence>
<accession>A0ABX1GBM1</accession>
<dbReference type="RefSeq" id="WP_168449073.1">
    <property type="nucleotide sequence ID" value="NZ_JAAWWK010000001.1"/>
</dbReference>